<keyword evidence="3" id="KW-1185">Reference proteome</keyword>
<dbReference type="STRING" id="3750.A0A498HB08"/>
<evidence type="ECO:0000256" key="1">
    <source>
        <dbReference type="SAM" id="MobiDB-lite"/>
    </source>
</evidence>
<sequence>MGRLNMTTTVVSTVLNHENYKDWSFRIKTYFLAEDLWDVVQGTVKEPPEGEEYKAWKKKDAKALYAIQNSCGDNYPLIKDATTAREAWQDLSKKLERVEGPPDVESDKTIGEAYPIPNRPESALEEGRSVPGAGHDESIQETFVKYVKSDDWDTAINLLRQHPQAARMTDWPHTTALHYAIRKRCSVRIIQQLVDLMDNEALEMTDVTDCTALNDLINLFPERVEVAECMVKKNPNLLTILPRFDRKALVTVAQGNTKGDRMARFLYNLTPLETIKVKDAAQLISDGFRLQRFDIAWDLIHRYPKLAMATDHDGNIPLATLGSNHFAFKSRMPLSLWENLIYYGIHIKPLPLPPINNKDSHINVDEGPLAEQKENKRHHLIYSGMSLFRRLMANLQTLLGGPHTHLYC</sequence>
<evidence type="ECO:0000313" key="3">
    <source>
        <dbReference type="Proteomes" id="UP000290289"/>
    </source>
</evidence>
<feature type="region of interest" description="Disordered" evidence="1">
    <location>
        <begin position="99"/>
        <end position="135"/>
    </location>
</feature>
<reference evidence="2 3" key="1">
    <citation type="submission" date="2018-10" db="EMBL/GenBank/DDBJ databases">
        <title>A high-quality apple genome assembly.</title>
        <authorList>
            <person name="Hu J."/>
        </authorList>
    </citation>
    <scope>NUCLEOTIDE SEQUENCE [LARGE SCALE GENOMIC DNA]</scope>
    <source>
        <strain evidence="3">cv. HFTH1</strain>
        <tissue evidence="2">Young leaf</tissue>
    </source>
</reference>
<organism evidence="2 3">
    <name type="scientific">Malus domestica</name>
    <name type="common">Apple</name>
    <name type="synonym">Pyrus malus</name>
    <dbReference type="NCBI Taxonomy" id="3750"/>
    <lineage>
        <taxon>Eukaryota</taxon>
        <taxon>Viridiplantae</taxon>
        <taxon>Streptophyta</taxon>
        <taxon>Embryophyta</taxon>
        <taxon>Tracheophyta</taxon>
        <taxon>Spermatophyta</taxon>
        <taxon>Magnoliopsida</taxon>
        <taxon>eudicotyledons</taxon>
        <taxon>Gunneridae</taxon>
        <taxon>Pentapetalae</taxon>
        <taxon>rosids</taxon>
        <taxon>fabids</taxon>
        <taxon>Rosales</taxon>
        <taxon>Rosaceae</taxon>
        <taxon>Amygdaloideae</taxon>
        <taxon>Maleae</taxon>
        <taxon>Malus</taxon>
    </lineage>
</organism>
<dbReference type="Pfam" id="PF14223">
    <property type="entry name" value="Retrotran_gag_2"/>
    <property type="match status" value="1"/>
</dbReference>
<protein>
    <recommendedName>
        <fullName evidence="4">DUF4219 domain-containing protein</fullName>
    </recommendedName>
</protein>
<dbReference type="AlphaFoldDB" id="A0A498HB08"/>
<feature type="compositionally biased region" description="Basic and acidic residues" evidence="1">
    <location>
        <begin position="99"/>
        <end position="110"/>
    </location>
</feature>
<accession>A0A498HB08</accession>
<dbReference type="Proteomes" id="UP000290289">
    <property type="component" value="Chromosome 17"/>
</dbReference>
<comment type="caution">
    <text evidence="2">The sequence shown here is derived from an EMBL/GenBank/DDBJ whole genome shotgun (WGS) entry which is preliminary data.</text>
</comment>
<proteinExistence type="predicted"/>
<dbReference type="EMBL" id="RDQH01000343">
    <property type="protein sequence ID" value="RXH68209.1"/>
    <property type="molecule type" value="Genomic_DNA"/>
</dbReference>
<gene>
    <name evidence="2" type="ORF">DVH24_028356</name>
</gene>
<name>A0A498HB08_MALDO</name>
<evidence type="ECO:0008006" key="4">
    <source>
        <dbReference type="Google" id="ProtNLM"/>
    </source>
</evidence>
<evidence type="ECO:0000313" key="2">
    <source>
        <dbReference type="EMBL" id="RXH68209.1"/>
    </source>
</evidence>